<sequence>MRRKYSSFWMTLVPALNSSCSFMATLPPQERTTMNVEEPTISIQDEESRKEIRWWKQMRRRRRRYREAILFTSFIASFRRQIHAITHTGLESTIFITSPPILVRCPFLVILMD</sequence>
<dbReference type="Proteomes" id="UP000053477">
    <property type="component" value="Unassembled WGS sequence"/>
</dbReference>
<protein>
    <submittedName>
        <fullName evidence="1">Uncharacterized protein</fullName>
    </submittedName>
</protein>
<reference evidence="1 2" key="1">
    <citation type="submission" date="2015-04" db="EMBL/GenBank/DDBJ databases">
        <title>Complete genome sequence of Schizopora paradoxa KUC8140, a cosmopolitan wood degrader in East Asia.</title>
        <authorList>
            <consortium name="DOE Joint Genome Institute"/>
            <person name="Min B."/>
            <person name="Park H."/>
            <person name="Jang Y."/>
            <person name="Kim J.-J."/>
            <person name="Kim K.H."/>
            <person name="Pangilinan J."/>
            <person name="Lipzen A."/>
            <person name="Riley R."/>
            <person name="Grigoriev I.V."/>
            <person name="Spatafora J.W."/>
            <person name="Choi I.-G."/>
        </authorList>
    </citation>
    <scope>NUCLEOTIDE SEQUENCE [LARGE SCALE GENOMIC DNA]</scope>
    <source>
        <strain evidence="1 2">KUC8140</strain>
    </source>
</reference>
<dbReference type="InParanoid" id="A0A0H2RV80"/>
<proteinExistence type="predicted"/>
<organism evidence="1 2">
    <name type="scientific">Schizopora paradoxa</name>
    <dbReference type="NCBI Taxonomy" id="27342"/>
    <lineage>
        <taxon>Eukaryota</taxon>
        <taxon>Fungi</taxon>
        <taxon>Dikarya</taxon>
        <taxon>Basidiomycota</taxon>
        <taxon>Agaricomycotina</taxon>
        <taxon>Agaricomycetes</taxon>
        <taxon>Hymenochaetales</taxon>
        <taxon>Schizoporaceae</taxon>
        <taxon>Schizopora</taxon>
    </lineage>
</organism>
<dbReference type="EMBL" id="KQ086080">
    <property type="protein sequence ID" value="KLO08721.1"/>
    <property type="molecule type" value="Genomic_DNA"/>
</dbReference>
<dbReference type="AlphaFoldDB" id="A0A0H2RV80"/>
<gene>
    <name evidence="1" type="ORF">SCHPADRAFT_598437</name>
</gene>
<accession>A0A0H2RV80</accession>
<evidence type="ECO:0000313" key="1">
    <source>
        <dbReference type="EMBL" id="KLO08721.1"/>
    </source>
</evidence>
<name>A0A0H2RV80_9AGAM</name>
<evidence type="ECO:0000313" key="2">
    <source>
        <dbReference type="Proteomes" id="UP000053477"/>
    </source>
</evidence>
<keyword evidence="2" id="KW-1185">Reference proteome</keyword>